<evidence type="ECO:0000256" key="6">
    <source>
        <dbReference type="SAM" id="MobiDB-lite"/>
    </source>
</evidence>
<dbReference type="Proteomes" id="UP001055167">
    <property type="component" value="Unassembled WGS sequence"/>
</dbReference>
<dbReference type="SUPFAM" id="SSF51905">
    <property type="entry name" value="FAD/NAD(P)-binding domain"/>
    <property type="match status" value="1"/>
</dbReference>
<dbReference type="NCBIfam" id="TIGR02734">
    <property type="entry name" value="crtI_fam"/>
    <property type="match status" value="1"/>
</dbReference>
<dbReference type="Pfam" id="PF01593">
    <property type="entry name" value="Amino_oxidase"/>
    <property type="match status" value="1"/>
</dbReference>
<reference evidence="8" key="1">
    <citation type="journal article" date="2021" name="Front. Microbiol.">
        <title>Comprehensive Comparative Genomics and Phenotyping of Methylobacterium Species.</title>
        <authorList>
            <person name="Alessa O."/>
            <person name="Ogura Y."/>
            <person name="Fujitani Y."/>
            <person name="Takami H."/>
            <person name="Hayashi T."/>
            <person name="Sahin N."/>
            <person name="Tani A."/>
        </authorList>
    </citation>
    <scope>NUCLEOTIDE SEQUENCE</scope>
    <source>
        <strain evidence="8">KCTC 52305</strain>
    </source>
</reference>
<comment type="similarity">
    <text evidence="2 5">Belongs to the carotenoid/retinoid oxidoreductase family.</text>
</comment>
<dbReference type="EMBL" id="BPQH01000003">
    <property type="protein sequence ID" value="GJD48552.1"/>
    <property type="molecule type" value="Genomic_DNA"/>
</dbReference>
<proteinExistence type="inferred from homology"/>
<organism evidence="8 9">
    <name type="scientific">Methylobacterium crusticola</name>
    <dbReference type="NCBI Taxonomy" id="1697972"/>
    <lineage>
        <taxon>Bacteria</taxon>
        <taxon>Pseudomonadati</taxon>
        <taxon>Pseudomonadota</taxon>
        <taxon>Alphaproteobacteria</taxon>
        <taxon>Hyphomicrobiales</taxon>
        <taxon>Methylobacteriaceae</taxon>
        <taxon>Methylobacterium</taxon>
    </lineage>
</organism>
<dbReference type="PRINTS" id="PR00419">
    <property type="entry name" value="ADXRDTASE"/>
</dbReference>
<evidence type="ECO:0000256" key="5">
    <source>
        <dbReference type="RuleBase" id="RU362075"/>
    </source>
</evidence>
<dbReference type="PANTHER" id="PTHR43734:SF1">
    <property type="entry name" value="PHYTOENE DESATURASE"/>
    <property type="match status" value="1"/>
</dbReference>
<evidence type="ECO:0000256" key="2">
    <source>
        <dbReference type="ARBA" id="ARBA00006046"/>
    </source>
</evidence>
<dbReference type="InterPro" id="IPR014105">
    <property type="entry name" value="Carotenoid/retinoid_OxRdtase"/>
</dbReference>
<feature type="compositionally biased region" description="Basic and acidic residues" evidence="6">
    <location>
        <begin position="506"/>
        <end position="526"/>
    </location>
</feature>
<name>A0ABQ4QT98_9HYPH</name>
<evidence type="ECO:0000256" key="3">
    <source>
        <dbReference type="ARBA" id="ARBA00022746"/>
    </source>
</evidence>
<evidence type="ECO:0000256" key="4">
    <source>
        <dbReference type="ARBA" id="ARBA00023002"/>
    </source>
</evidence>
<evidence type="ECO:0000313" key="9">
    <source>
        <dbReference type="Proteomes" id="UP001055167"/>
    </source>
</evidence>
<evidence type="ECO:0000313" key="8">
    <source>
        <dbReference type="EMBL" id="GJD48552.1"/>
    </source>
</evidence>
<reference evidence="8" key="2">
    <citation type="submission" date="2021-08" db="EMBL/GenBank/DDBJ databases">
        <authorList>
            <person name="Tani A."/>
            <person name="Ola A."/>
            <person name="Ogura Y."/>
            <person name="Katsura K."/>
            <person name="Hayashi T."/>
        </authorList>
    </citation>
    <scope>NUCLEOTIDE SEQUENCE</scope>
    <source>
        <strain evidence="8">KCTC 52305</strain>
    </source>
</reference>
<comment type="pathway">
    <text evidence="1 5">Carotenoid biosynthesis.</text>
</comment>
<dbReference type="InterPro" id="IPR036188">
    <property type="entry name" value="FAD/NAD-bd_sf"/>
</dbReference>
<protein>
    <submittedName>
        <fullName evidence="8">4,4'-diapophytoene desaturase (4,4'-diapolycopene-forming)</fullName>
    </submittedName>
</protein>
<feature type="region of interest" description="Disordered" evidence="6">
    <location>
        <begin position="506"/>
        <end position="537"/>
    </location>
</feature>
<comment type="caution">
    <text evidence="8">The sequence shown here is derived from an EMBL/GenBank/DDBJ whole genome shotgun (WGS) entry which is preliminary data.</text>
</comment>
<dbReference type="RefSeq" id="WP_128560305.1">
    <property type="nucleotide sequence ID" value="NZ_BPQH01000003.1"/>
</dbReference>
<feature type="domain" description="Amine oxidase" evidence="7">
    <location>
        <begin position="24"/>
        <end position="497"/>
    </location>
</feature>
<evidence type="ECO:0000256" key="1">
    <source>
        <dbReference type="ARBA" id="ARBA00004829"/>
    </source>
</evidence>
<dbReference type="PROSITE" id="PS00982">
    <property type="entry name" value="PHYTOENE_DH"/>
    <property type="match status" value="1"/>
</dbReference>
<evidence type="ECO:0000259" key="7">
    <source>
        <dbReference type="Pfam" id="PF01593"/>
    </source>
</evidence>
<dbReference type="InterPro" id="IPR002937">
    <property type="entry name" value="Amino_oxidase"/>
</dbReference>
<dbReference type="Gene3D" id="3.50.50.60">
    <property type="entry name" value="FAD/NAD(P)-binding domain"/>
    <property type="match status" value="2"/>
</dbReference>
<accession>A0ABQ4QT98</accession>
<keyword evidence="3 5" id="KW-0125">Carotenoid biosynthesis</keyword>
<keyword evidence="4 5" id="KW-0560">Oxidoreductase</keyword>
<keyword evidence="9" id="KW-1185">Reference proteome</keyword>
<dbReference type="InterPro" id="IPR008150">
    <property type="entry name" value="Phytoene_DH_bac_CS"/>
</dbReference>
<sequence>MLQPRDGYRTLSGRRAVVVGAGPGGLAVALLLAREGVQVTVIEKEEQVGGRTRTVTAPGGYRFDIGPTFFLYPRILADIFESCGERLEDHLVLERLDPQYHIVFEGGGEIRATPDVARLEAEIARIAPEDARHVGRFLADNRAKLAAFTPVLQQAFDSLRSLASPAMLAALPLLRPHATVDRDLKRYFKDPRVRLAFSFQTKYLGMSPFRCPSLFTILSFLEYEHGVYHPVGGCGAVSEAMAGLARRLGVDIRLGTSVDRVRFEGTRAVGVEVGGERLDADAVVINGDFAKVVPEIVPERHRPRWRDQKVAKARLSCSTFMLYLGIEGRMPEALGHHTILLADDYRRNIREVSEGILPMQPSLYVQHAGYTDGGMAPPGHTSLYVLVPVPNLRAGIDWAAVGPSFRALVLERLKALGLTDIASRIRYERIVDPTHWRDEFSVHEGATFNLSHDLGQMLYFRPHNRFGPGLYLVGGGTHPGSGLPVIYEGARITARLMIEDLARRPRAAAEPDHALSEARARSESRTLGEAGPLGEAS</sequence>
<gene>
    <name evidence="8" type="primary">crtN</name>
    <name evidence="8" type="ORF">OPKNFCMD_1274</name>
</gene>
<dbReference type="PANTHER" id="PTHR43734">
    <property type="entry name" value="PHYTOENE DESATURASE"/>
    <property type="match status" value="1"/>
</dbReference>